<evidence type="ECO:0000313" key="1">
    <source>
        <dbReference type="EMBL" id="GAA1671423.1"/>
    </source>
</evidence>
<reference evidence="1 2" key="1">
    <citation type="journal article" date="2019" name="Int. J. Syst. Evol. Microbiol.">
        <title>The Global Catalogue of Microorganisms (GCM) 10K type strain sequencing project: providing services to taxonomists for standard genome sequencing and annotation.</title>
        <authorList>
            <consortium name="The Broad Institute Genomics Platform"/>
            <consortium name="The Broad Institute Genome Sequencing Center for Infectious Disease"/>
            <person name="Wu L."/>
            <person name="Ma J."/>
        </authorList>
    </citation>
    <scope>NUCLEOTIDE SEQUENCE [LARGE SCALE GENOMIC DNA]</scope>
    <source>
        <strain evidence="1 2">JCM 14718</strain>
    </source>
</reference>
<dbReference type="EMBL" id="BAAANY010000008">
    <property type="protein sequence ID" value="GAA1671423.1"/>
    <property type="molecule type" value="Genomic_DNA"/>
</dbReference>
<accession>A0ABN2GHN4</accession>
<dbReference type="SUPFAM" id="SSF53187">
    <property type="entry name" value="Zn-dependent exopeptidases"/>
    <property type="match status" value="1"/>
</dbReference>
<sequence length="262" mass="28948">MSFRIVPGAAQSPVILHVPHGSRTLPAYVRKHILLDDTALAVELDRMTDAHTGLIASGAAKNTRPWIFHNELSRLVIDPERFPDEREEMRTVGMGAVYLRTSHCQPLRPENPDHIEELLNRYYHPYAAAMTELVDDRLAATGRAVIIDVHSYPSEPLPYELHATGNRPAICLGVDEFHTPGQLRFAATEAFSALGDLDVNTPFSGAYVPLKHYREVPAVTALMIEIRRDIYLTEPGGAPTEGINAVVRALARLVTLTDESTG</sequence>
<protein>
    <submittedName>
        <fullName evidence="1">N-formylglutamate amidohydrolase</fullName>
    </submittedName>
</protein>
<comment type="caution">
    <text evidence="1">The sequence shown here is derived from an EMBL/GenBank/DDBJ whole genome shotgun (WGS) entry which is preliminary data.</text>
</comment>
<evidence type="ECO:0000313" key="2">
    <source>
        <dbReference type="Proteomes" id="UP001500618"/>
    </source>
</evidence>
<gene>
    <name evidence="1" type="ORF">GCM10009765_21050</name>
</gene>
<organism evidence="1 2">
    <name type="scientific">Fodinicola feengrottensis</name>
    <dbReference type="NCBI Taxonomy" id="435914"/>
    <lineage>
        <taxon>Bacteria</taxon>
        <taxon>Bacillati</taxon>
        <taxon>Actinomycetota</taxon>
        <taxon>Actinomycetes</taxon>
        <taxon>Mycobacteriales</taxon>
        <taxon>Fodinicola</taxon>
    </lineage>
</organism>
<dbReference type="Pfam" id="PF05013">
    <property type="entry name" value="FGase"/>
    <property type="match status" value="1"/>
</dbReference>
<dbReference type="InterPro" id="IPR007709">
    <property type="entry name" value="N-FG_amidohydro"/>
</dbReference>
<name>A0ABN2GHN4_9ACTN</name>
<dbReference type="RefSeq" id="WP_163572599.1">
    <property type="nucleotide sequence ID" value="NZ_BAAANY010000008.1"/>
</dbReference>
<proteinExistence type="predicted"/>
<dbReference type="Proteomes" id="UP001500618">
    <property type="component" value="Unassembled WGS sequence"/>
</dbReference>
<keyword evidence="2" id="KW-1185">Reference proteome</keyword>
<dbReference type="Gene3D" id="3.40.630.40">
    <property type="entry name" value="Zn-dependent exopeptidases"/>
    <property type="match status" value="1"/>
</dbReference>